<gene>
    <name evidence="1" type="ORF">EEB11_02930</name>
</gene>
<organism evidence="1 2">
    <name type="scientific">Pseudotabrizicola sediminis</name>
    <dbReference type="NCBI Taxonomy" id="2486418"/>
    <lineage>
        <taxon>Bacteria</taxon>
        <taxon>Pseudomonadati</taxon>
        <taxon>Pseudomonadota</taxon>
        <taxon>Alphaproteobacteria</taxon>
        <taxon>Rhodobacterales</taxon>
        <taxon>Paracoccaceae</taxon>
        <taxon>Pseudotabrizicola</taxon>
    </lineage>
</organism>
<evidence type="ECO:0000313" key="1">
    <source>
        <dbReference type="EMBL" id="TGD44559.1"/>
    </source>
</evidence>
<dbReference type="Proteomes" id="UP000297741">
    <property type="component" value="Unassembled WGS sequence"/>
</dbReference>
<name>A0ABY2KT49_9RHOB</name>
<dbReference type="InterPro" id="IPR010775">
    <property type="entry name" value="DUF1365"/>
</dbReference>
<dbReference type="EMBL" id="RPEM01000002">
    <property type="protein sequence ID" value="TGD44559.1"/>
    <property type="molecule type" value="Genomic_DNA"/>
</dbReference>
<protein>
    <submittedName>
        <fullName evidence="1">DUF1365 domain-containing protein</fullName>
    </submittedName>
</protein>
<dbReference type="PANTHER" id="PTHR33973:SF4">
    <property type="entry name" value="OS07G0153300 PROTEIN"/>
    <property type="match status" value="1"/>
</dbReference>
<accession>A0ABY2KT49</accession>
<dbReference type="RefSeq" id="WP_135428931.1">
    <property type="nucleotide sequence ID" value="NZ_RPEM01000002.1"/>
</dbReference>
<sequence length="250" mass="27949">MSVDLIHGETFHGRKGAVRNSFRYTVDYVALDAEAPVRGPALFGRNRRNLTALWDTDHGGPPGQGRGAAWVREVLAAHSLPAPARILLMAQPRVLGHVFNPVSFWLCYDDTGDLRTVIAEVSNTYGDRHSYLAHHDNHGPITREDTLSARKIFYVSPFQPVEGGYDFRFDITAERIGIWIDYTTPDGGLFTNLTGRRVPLTNAAIVRACLRRPFGSRRVMALIHWQALKLALKGAKFRSHPKPPAEDVTR</sequence>
<evidence type="ECO:0000313" key="2">
    <source>
        <dbReference type="Proteomes" id="UP000297741"/>
    </source>
</evidence>
<dbReference type="PANTHER" id="PTHR33973">
    <property type="entry name" value="OS07G0153300 PROTEIN"/>
    <property type="match status" value="1"/>
</dbReference>
<keyword evidence="2" id="KW-1185">Reference proteome</keyword>
<dbReference type="Pfam" id="PF07103">
    <property type="entry name" value="DUF1365"/>
    <property type="match status" value="1"/>
</dbReference>
<comment type="caution">
    <text evidence="1">The sequence shown here is derived from an EMBL/GenBank/DDBJ whole genome shotgun (WGS) entry which is preliminary data.</text>
</comment>
<reference evidence="1 2" key="1">
    <citation type="submission" date="2018-11" db="EMBL/GenBank/DDBJ databases">
        <title>Tabrizicola sp. isolated from sediment of alpine lake.</title>
        <authorList>
            <person name="Liu Z."/>
        </authorList>
    </citation>
    <scope>NUCLEOTIDE SEQUENCE [LARGE SCALE GENOMIC DNA]</scope>
    <source>
        <strain evidence="1 2">DRYC-M-16</strain>
    </source>
</reference>
<proteinExistence type="predicted"/>